<dbReference type="PANTHER" id="PTHR34978:SF3">
    <property type="entry name" value="SLR0241 PROTEIN"/>
    <property type="match status" value="1"/>
</dbReference>
<feature type="domain" description="Peptidase M56" evidence="2">
    <location>
        <begin position="21"/>
        <end position="301"/>
    </location>
</feature>
<reference evidence="3 4" key="1">
    <citation type="submission" date="2019-05" db="EMBL/GenBank/DDBJ databases">
        <title>Panacibacter sp. strain 17mud1-8 Genome sequencing and assembly.</title>
        <authorList>
            <person name="Chhetri G."/>
        </authorList>
    </citation>
    <scope>NUCLEOTIDE SEQUENCE [LARGE SCALE GENOMIC DNA]</scope>
    <source>
        <strain evidence="3 4">17mud1-8</strain>
    </source>
</reference>
<dbReference type="Pfam" id="PF05569">
    <property type="entry name" value="Peptidase_M56"/>
    <property type="match status" value="1"/>
</dbReference>
<sequence length="664" mass="75373">MQALSQSSFLQALGYAIANSLWQVALLWLVTLIINACLKLSSHNRYRIAITAQFAGFVWFVVTLQFYYQQCIKATADAQLLLQNNTVVYQPDIVSNKYNILSYIAKAEMLLPYLSLAYLCLLCVLVVRWFKSYRYTSRLKQEGLQKAGMDIRLFVQNMAAELGIKQKVKIYLSTLVNCPLTIGFLRPIILVPIATINHLTTQQLEAVLLHELAHIRRADYLINLLLNVIETILFFNPFTRLISKNINKEREHCCDDWVLQFKYNAPMYAEALLRIACLQASPAIAMKAEGKSEGELLWRVKRLLNHQQKRFNYSQQMIALVVTTCMLVSIAWLQPAKQPRQAAATKPVKAVVLAPMAAQINNPFFSPFAFFAKPLKEEVQKATQEMVKTDLPKAVGSGLNEAGKALAAVTPTVLSELDKLNADSSFEQATKEAKKELKKVKWNELKQLSPFVDSAFIINAVNMALDKNKLYVDFEKAKQSLVSSQQQMVKLRQQNLEALINQSYLNEVINNATTWINSNDFNKLWNENKVATTAKKEVKERKEKQRQQEVLLQRLLRNHPAPRARSFSFSIPEENECYKKSDEHTPNNAADQLANWTYTNPVYIEKAADAANGDEDDNDTIYSYTTQSQVQPAQPPLPPAKPLIQVVEVTNNAEHVSIIITIRQ</sequence>
<evidence type="ECO:0000313" key="3">
    <source>
        <dbReference type="EMBL" id="TKK68876.1"/>
    </source>
</evidence>
<evidence type="ECO:0000313" key="4">
    <source>
        <dbReference type="Proteomes" id="UP000305848"/>
    </source>
</evidence>
<feature type="transmembrane region" description="Helical" evidence="1">
    <location>
        <begin position="175"/>
        <end position="200"/>
    </location>
</feature>
<dbReference type="InterPro" id="IPR008756">
    <property type="entry name" value="Peptidase_M56"/>
</dbReference>
<dbReference type="AlphaFoldDB" id="A0A4U3L5B2"/>
<dbReference type="Proteomes" id="UP000305848">
    <property type="component" value="Unassembled WGS sequence"/>
</dbReference>
<dbReference type="PANTHER" id="PTHR34978">
    <property type="entry name" value="POSSIBLE SENSOR-TRANSDUCER PROTEIN BLAR"/>
    <property type="match status" value="1"/>
</dbReference>
<organism evidence="3 4">
    <name type="scientific">Ilyomonas limi</name>
    <dbReference type="NCBI Taxonomy" id="2575867"/>
    <lineage>
        <taxon>Bacteria</taxon>
        <taxon>Pseudomonadati</taxon>
        <taxon>Bacteroidota</taxon>
        <taxon>Chitinophagia</taxon>
        <taxon>Chitinophagales</taxon>
        <taxon>Chitinophagaceae</taxon>
        <taxon>Ilyomonas</taxon>
    </lineage>
</organism>
<dbReference type="OrthoDB" id="15218at2"/>
<evidence type="ECO:0000259" key="2">
    <source>
        <dbReference type="Pfam" id="PF05569"/>
    </source>
</evidence>
<protein>
    <submittedName>
        <fullName evidence="3">M56 family metallopeptidase</fullName>
    </submittedName>
</protein>
<feature type="transmembrane region" description="Helical" evidence="1">
    <location>
        <begin position="311"/>
        <end position="333"/>
    </location>
</feature>
<feature type="transmembrane region" description="Helical" evidence="1">
    <location>
        <begin position="12"/>
        <end position="34"/>
    </location>
</feature>
<feature type="transmembrane region" description="Helical" evidence="1">
    <location>
        <begin position="220"/>
        <end position="238"/>
    </location>
</feature>
<keyword evidence="1" id="KW-0472">Membrane</keyword>
<feature type="transmembrane region" description="Helical" evidence="1">
    <location>
        <begin position="110"/>
        <end position="130"/>
    </location>
</feature>
<dbReference type="Gene3D" id="3.30.2010.10">
    <property type="entry name" value="Metalloproteases ('zincins'), catalytic domain"/>
    <property type="match status" value="1"/>
</dbReference>
<dbReference type="EMBL" id="SZQL01000006">
    <property type="protein sequence ID" value="TKK68876.1"/>
    <property type="molecule type" value="Genomic_DNA"/>
</dbReference>
<proteinExistence type="predicted"/>
<evidence type="ECO:0000256" key="1">
    <source>
        <dbReference type="SAM" id="Phobius"/>
    </source>
</evidence>
<dbReference type="CDD" id="cd07341">
    <property type="entry name" value="M56_BlaR1_MecR1_like"/>
    <property type="match status" value="1"/>
</dbReference>
<dbReference type="InterPro" id="IPR052173">
    <property type="entry name" value="Beta-lactam_resp_regulator"/>
</dbReference>
<accession>A0A4U3L5B2</accession>
<name>A0A4U3L5B2_9BACT</name>
<gene>
    <name evidence="3" type="ORF">FC093_09265</name>
</gene>
<dbReference type="RefSeq" id="WP_137261496.1">
    <property type="nucleotide sequence ID" value="NZ_SZQL01000006.1"/>
</dbReference>
<keyword evidence="1" id="KW-1133">Transmembrane helix</keyword>
<keyword evidence="4" id="KW-1185">Reference proteome</keyword>
<comment type="caution">
    <text evidence="3">The sequence shown here is derived from an EMBL/GenBank/DDBJ whole genome shotgun (WGS) entry which is preliminary data.</text>
</comment>
<keyword evidence="1" id="KW-0812">Transmembrane</keyword>
<feature type="transmembrane region" description="Helical" evidence="1">
    <location>
        <begin position="46"/>
        <end position="68"/>
    </location>
</feature>